<dbReference type="Proteomes" id="UP000247781">
    <property type="component" value="Unassembled WGS sequence"/>
</dbReference>
<dbReference type="InterPro" id="IPR013740">
    <property type="entry name" value="Redoxin"/>
</dbReference>
<keyword evidence="4" id="KW-1015">Disulfide bond</keyword>
<organism evidence="7 8">
    <name type="scientific">Mycolicibacterium moriokaense</name>
    <dbReference type="NCBI Taxonomy" id="39691"/>
    <lineage>
        <taxon>Bacteria</taxon>
        <taxon>Bacillati</taxon>
        <taxon>Actinomycetota</taxon>
        <taxon>Actinomycetes</taxon>
        <taxon>Mycobacteriales</taxon>
        <taxon>Mycobacteriaceae</taxon>
        <taxon>Mycolicibacterium</taxon>
    </lineage>
</organism>
<keyword evidence="3" id="KW-0812">Transmembrane</keyword>
<dbReference type="PROSITE" id="PS00194">
    <property type="entry name" value="THIOREDOXIN_1"/>
    <property type="match status" value="1"/>
</dbReference>
<comment type="subcellular location">
    <subcellularLocation>
        <location evidence="1">Cell envelope</location>
    </subcellularLocation>
</comment>
<dbReference type="AlphaFoldDB" id="A0A318HPI7"/>
<reference evidence="7 8" key="2">
    <citation type="submission" date="2018-06" db="EMBL/GenBank/DDBJ databases">
        <title>Sequencing of bacterial isolates from soil warming experiment in Harvard Forest, Massachusetts, USA.</title>
        <authorList>
            <person name="Deangelis K.PhD."/>
        </authorList>
    </citation>
    <scope>NUCLEOTIDE SEQUENCE [LARGE SCALE GENOMIC DNA]</scope>
    <source>
        <strain evidence="7 8">GAS496</strain>
    </source>
</reference>
<dbReference type="EMBL" id="QJJU01000014">
    <property type="protein sequence ID" value="PXX06262.1"/>
    <property type="molecule type" value="Genomic_DNA"/>
</dbReference>
<dbReference type="PANTHER" id="PTHR42852">
    <property type="entry name" value="THIOL:DISULFIDE INTERCHANGE PROTEIN DSBE"/>
    <property type="match status" value="1"/>
</dbReference>
<dbReference type="InterPro" id="IPR050553">
    <property type="entry name" value="Thioredoxin_ResA/DsbE_sf"/>
</dbReference>
<evidence type="ECO:0000256" key="1">
    <source>
        <dbReference type="ARBA" id="ARBA00004196"/>
    </source>
</evidence>
<dbReference type="GO" id="GO:0030313">
    <property type="term" value="C:cell envelope"/>
    <property type="evidence" value="ECO:0007669"/>
    <property type="project" value="UniProtKB-SubCell"/>
</dbReference>
<sequence length="187" mass="20055">MVAIVVGVVGCATGPGAVASGGSFDFVSPGGKTRIFYDPPQSRGTIDALSGPDLMTDGRTTAVSDYPGKVVVLNLWGQWCGPCRAEAPQLEKVFQATRDLGVQFLGIDVRDPQKDAARDFVTDFKVSYPSIWDPEMRSVIALGGHYPTSVIPSTLVLDRRHRVAAVFLQALLVEDLQPVVERVAAEP</sequence>
<evidence type="ECO:0000313" key="7">
    <source>
        <dbReference type="EMBL" id="PXX06262.1"/>
    </source>
</evidence>
<reference evidence="8" key="1">
    <citation type="submission" date="2018-05" db="EMBL/GenBank/DDBJ databases">
        <authorList>
            <person name="Deangelis K."/>
            <person name="Huntemann M."/>
            <person name="Clum A."/>
            <person name="Pillay M."/>
            <person name="Palaniappan K."/>
            <person name="Varghese N."/>
            <person name="Mikhailova N."/>
            <person name="Stamatis D."/>
            <person name="Reddy T."/>
            <person name="Daum C."/>
            <person name="Shapiro N."/>
            <person name="Ivanova N."/>
            <person name="Kyrpides N."/>
            <person name="Woyke T."/>
        </authorList>
    </citation>
    <scope>NUCLEOTIDE SEQUENCE [LARGE SCALE GENOMIC DNA]</scope>
    <source>
        <strain evidence="8">GAS496</strain>
    </source>
</reference>
<dbReference type="GO" id="GO:0016853">
    <property type="term" value="F:isomerase activity"/>
    <property type="evidence" value="ECO:0007669"/>
    <property type="project" value="UniProtKB-KW"/>
</dbReference>
<keyword evidence="8" id="KW-1185">Reference proteome</keyword>
<keyword evidence="2" id="KW-0201">Cytochrome c-type biogenesis</keyword>
<dbReference type="GO" id="GO:0017004">
    <property type="term" value="P:cytochrome complex assembly"/>
    <property type="evidence" value="ECO:0007669"/>
    <property type="project" value="UniProtKB-KW"/>
</dbReference>
<evidence type="ECO:0000256" key="2">
    <source>
        <dbReference type="ARBA" id="ARBA00022748"/>
    </source>
</evidence>
<keyword evidence="7" id="KW-0413">Isomerase</keyword>
<dbReference type="GO" id="GO:0016491">
    <property type="term" value="F:oxidoreductase activity"/>
    <property type="evidence" value="ECO:0007669"/>
    <property type="project" value="InterPro"/>
</dbReference>
<accession>A0A318HPI7</accession>
<protein>
    <submittedName>
        <fullName evidence="7">Thiol-disulfide isomerase/thioredoxin</fullName>
    </submittedName>
</protein>
<evidence type="ECO:0000256" key="4">
    <source>
        <dbReference type="ARBA" id="ARBA00023157"/>
    </source>
</evidence>
<name>A0A318HPI7_9MYCO</name>
<dbReference type="SUPFAM" id="SSF52833">
    <property type="entry name" value="Thioredoxin-like"/>
    <property type="match status" value="1"/>
</dbReference>
<keyword evidence="5" id="KW-0676">Redox-active center</keyword>
<evidence type="ECO:0000256" key="3">
    <source>
        <dbReference type="ARBA" id="ARBA00022968"/>
    </source>
</evidence>
<evidence type="ECO:0000259" key="6">
    <source>
        <dbReference type="PROSITE" id="PS51352"/>
    </source>
</evidence>
<evidence type="ECO:0000256" key="5">
    <source>
        <dbReference type="ARBA" id="ARBA00023284"/>
    </source>
</evidence>
<dbReference type="Gene3D" id="3.40.30.10">
    <property type="entry name" value="Glutaredoxin"/>
    <property type="match status" value="1"/>
</dbReference>
<evidence type="ECO:0000313" key="8">
    <source>
        <dbReference type="Proteomes" id="UP000247781"/>
    </source>
</evidence>
<keyword evidence="3" id="KW-0735">Signal-anchor</keyword>
<comment type="caution">
    <text evidence="7">The sequence shown here is derived from an EMBL/GenBank/DDBJ whole genome shotgun (WGS) entry which is preliminary data.</text>
</comment>
<dbReference type="PANTHER" id="PTHR42852:SF6">
    <property type="entry name" value="THIOL:DISULFIDE INTERCHANGE PROTEIN DSBE"/>
    <property type="match status" value="1"/>
</dbReference>
<gene>
    <name evidence="7" type="ORF">C8E89_11435</name>
</gene>
<proteinExistence type="predicted"/>
<feature type="domain" description="Thioredoxin" evidence="6">
    <location>
        <begin position="40"/>
        <end position="185"/>
    </location>
</feature>
<dbReference type="InterPro" id="IPR013766">
    <property type="entry name" value="Thioredoxin_domain"/>
</dbReference>
<dbReference type="InterPro" id="IPR017937">
    <property type="entry name" value="Thioredoxin_CS"/>
</dbReference>
<dbReference type="CDD" id="cd02966">
    <property type="entry name" value="TlpA_like_family"/>
    <property type="match status" value="1"/>
</dbReference>
<dbReference type="PROSITE" id="PS51352">
    <property type="entry name" value="THIOREDOXIN_2"/>
    <property type="match status" value="1"/>
</dbReference>
<dbReference type="Pfam" id="PF08534">
    <property type="entry name" value="Redoxin"/>
    <property type="match status" value="1"/>
</dbReference>
<dbReference type="InterPro" id="IPR036249">
    <property type="entry name" value="Thioredoxin-like_sf"/>
</dbReference>